<dbReference type="EMBL" id="JABSTQ010009403">
    <property type="protein sequence ID" value="KAG0429535.1"/>
    <property type="molecule type" value="Genomic_DNA"/>
</dbReference>
<evidence type="ECO:0000313" key="1">
    <source>
        <dbReference type="EMBL" id="KAG0429535.1"/>
    </source>
</evidence>
<evidence type="ECO:0000313" key="2">
    <source>
        <dbReference type="Proteomes" id="UP000805193"/>
    </source>
</evidence>
<accession>A0AC60Q6P8</accession>
<proteinExistence type="predicted"/>
<sequence>MYTYQNFIDSSSDIYFINAIAVTSVKARHCAYAIRNGCYPTEVLNLFQIPPSTGHAKRITKILRAETGRQVRLLHDGLKLVMRYHLTLKTFFILSNMMVSL</sequence>
<name>A0AC60Q6P8_IXOPE</name>
<reference evidence="1 2" key="1">
    <citation type="journal article" date="2020" name="Cell">
        <title>Large-Scale Comparative Analyses of Tick Genomes Elucidate Their Genetic Diversity and Vector Capacities.</title>
        <authorList>
            <consortium name="Tick Genome and Microbiome Consortium (TIGMIC)"/>
            <person name="Jia N."/>
            <person name="Wang J."/>
            <person name="Shi W."/>
            <person name="Du L."/>
            <person name="Sun Y."/>
            <person name="Zhan W."/>
            <person name="Jiang J.F."/>
            <person name="Wang Q."/>
            <person name="Zhang B."/>
            <person name="Ji P."/>
            <person name="Bell-Sakyi L."/>
            <person name="Cui X.M."/>
            <person name="Yuan T.T."/>
            <person name="Jiang B.G."/>
            <person name="Yang W.F."/>
            <person name="Lam T.T."/>
            <person name="Chang Q.C."/>
            <person name="Ding S.J."/>
            <person name="Wang X.J."/>
            <person name="Zhu J.G."/>
            <person name="Ruan X.D."/>
            <person name="Zhao L."/>
            <person name="Wei J.T."/>
            <person name="Ye R.Z."/>
            <person name="Que T.C."/>
            <person name="Du C.H."/>
            <person name="Zhou Y.H."/>
            <person name="Cheng J.X."/>
            <person name="Dai P.F."/>
            <person name="Guo W.B."/>
            <person name="Han X.H."/>
            <person name="Huang E.J."/>
            <person name="Li L.F."/>
            <person name="Wei W."/>
            <person name="Gao Y.C."/>
            <person name="Liu J.Z."/>
            <person name="Shao H.Z."/>
            <person name="Wang X."/>
            <person name="Wang C.C."/>
            <person name="Yang T.C."/>
            <person name="Huo Q.B."/>
            <person name="Li W."/>
            <person name="Chen H.Y."/>
            <person name="Chen S.E."/>
            <person name="Zhou L.G."/>
            <person name="Ni X.B."/>
            <person name="Tian J.H."/>
            <person name="Sheng Y."/>
            <person name="Liu T."/>
            <person name="Pan Y.S."/>
            <person name="Xia L.Y."/>
            <person name="Li J."/>
            <person name="Zhao F."/>
            <person name="Cao W.C."/>
        </authorList>
    </citation>
    <scope>NUCLEOTIDE SEQUENCE [LARGE SCALE GENOMIC DNA]</scope>
    <source>
        <strain evidence="1">Iper-2018</strain>
    </source>
</reference>
<organism evidence="1 2">
    <name type="scientific">Ixodes persulcatus</name>
    <name type="common">Taiga tick</name>
    <dbReference type="NCBI Taxonomy" id="34615"/>
    <lineage>
        <taxon>Eukaryota</taxon>
        <taxon>Metazoa</taxon>
        <taxon>Ecdysozoa</taxon>
        <taxon>Arthropoda</taxon>
        <taxon>Chelicerata</taxon>
        <taxon>Arachnida</taxon>
        <taxon>Acari</taxon>
        <taxon>Parasitiformes</taxon>
        <taxon>Ixodida</taxon>
        <taxon>Ixodoidea</taxon>
        <taxon>Ixodidae</taxon>
        <taxon>Ixodinae</taxon>
        <taxon>Ixodes</taxon>
    </lineage>
</organism>
<keyword evidence="2" id="KW-1185">Reference proteome</keyword>
<protein>
    <submittedName>
        <fullName evidence="1">Uncharacterized protein</fullName>
    </submittedName>
</protein>
<comment type="caution">
    <text evidence="1">The sequence shown here is derived from an EMBL/GenBank/DDBJ whole genome shotgun (WGS) entry which is preliminary data.</text>
</comment>
<dbReference type="Proteomes" id="UP000805193">
    <property type="component" value="Unassembled WGS sequence"/>
</dbReference>
<gene>
    <name evidence="1" type="ORF">HPB47_023550</name>
</gene>